<evidence type="ECO:0000313" key="2">
    <source>
        <dbReference type="Proteomes" id="UP001629230"/>
    </source>
</evidence>
<reference evidence="1 2" key="1">
    <citation type="journal article" date="2024" name="Chem. Sci.">
        <title>Discovery of megapolipeptins by genome mining of a Burkholderiales bacteria collection.</title>
        <authorList>
            <person name="Paulo B.S."/>
            <person name="Recchia M.J.J."/>
            <person name="Lee S."/>
            <person name="Fergusson C.H."/>
            <person name="Romanowski S.B."/>
            <person name="Hernandez A."/>
            <person name="Krull N."/>
            <person name="Liu D.Y."/>
            <person name="Cavanagh H."/>
            <person name="Bos A."/>
            <person name="Gray C.A."/>
            <person name="Murphy B.T."/>
            <person name="Linington R.G."/>
            <person name="Eustaquio A.S."/>
        </authorList>
    </citation>
    <scope>NUCLEOTIDE SEQUENCE [LARGE SCALE GENOMIC DNA]</scope>
    <source>
        <strain evidence="1 2">RL17-350-BIC-A</strain>
    </source>
</reference>
<name>A0ABW9B580_9BURK</name>
<gene>
    <name evidence="1" type="ORF">PQR57_41055</name>
</gene>
<organism evidence="1 2">
    <name type="scientific">Paraburkholderia dipogonis</name>
    <dbReference type="NCBI Taxonomy" id="1211383"/>
    <lineage>
        <taxon>Bacteria</taxon>
        <taxon>Pseudomonadati</taxon>
        <taxon>Pseudomonadota</taxon>
        <taxon>Betaproteobacteria</taxon>
        <taxon>Burkholderiales</taxon>
        <taxon>Burkholderiaceae</taxon>
        <taxon>Paraburkholderia</taxon>
    </lineage>
</organism>
<proteinExistence type="predicted"/>
<dbReference type="RefSeq" id="WP_408181925.1">
    <property type="nucleotide sequence ID" value="NZ_JAQQEZ010000058.1"/>
</dbReference>
<dbReference type="EMBL" id="JAQQEZ010000058">
    <property type="protein sequence ID" value="MFM0007331.1"/>
    <property type="molecule type" value="Genomic_DNA"/>
</dbReference>
<dbReference type="Proteomes" id="UP001629230">
    <property type="component" value="Unassembled WGS sequence"/>
</dbReference>
<accession>A0ABW9B580</accession>
<comment type="caution">
    <text evidence="1">The sequence shown here is derived from an EMBL/GenBank/DDBJ whole genome shotgun (WGS) entry which is preliminary data.</text>
</comment>
<protein>
    <submittedName>
        <fullName evidence="1">Uncharacterized protein</fullName>
    </submittedName>
</protein>
<evidence type="ECO:0000313" key="1">
    <source>
        <dbReference type="EMBL" id="MFM0007331.1"/>
    </source>
</evidence>
<keyword evidence="2" id="KW-1185">Reference proteome</keyword>
<sequence>MQDAGVIIDSEADADWLDIDARSLEDIPDEGVFFLEGESAASLISEAQAYAEGVTFDEALAFVVEGYLDDYKEDAPRKAKTVREAINAEFWCGLSTEIAGIEADCVVGEAVVKLLTDVHAICARVYAEDGGAMESHYVLQMKHVALRQCNCWYFG</sequence>